<dbReference type="PROSITE" id="PS50007">
    <property type="entry name" value="PIPLC_X_DOMAIN"/>
    <property type="match status" value="1"/>
</dbReference>
<dbReference type="SUPFAM" id="SSF51695">
    <property type="entry name" value="PLC-like phosphodiesterases"/>
    <property type="match status" value="1"/>
</dbReference>
<dbReference type="Gene3D" id="3.20.20.190">
    <property type="entry name" value="Phosphatidylinositol (PI) phosphodiesterase"/>
    <property type="match status" value="1"/>
</dbReference>
<dbReference type="InParanoid" id="A0A6P7YFJ0"/>
<dbReference type="Pfam" id="PF00388">
    <property type="entry name" value="PI-PLC-X"/>
    <property type="match status" value="1"/>
</dbReference>
<dbReference type="PANTHER" id="PTHR13593:SF113">
    <property type="entry name" value="SI:DKEY-266F7.9"/>
    <property type="match status" value="1"/>
</dbReference>
<evidence type="ECO:0000313" key="2">
    <source>
        <dbReference type="Proteomes" id="UP000515156"/>
    </source>
</evidence>
<dbReference type="InterPro" id="IPR000909">
    <property type="entry name" value="PLipase_C_PInositol-sp_X_dom"/>
</dbReference>
<dbReference type="InterPro" id="IPR017946">
    <property type="entry name" value="PLC-like_Pdiesterase_TIM-brl"/>
</dbReference>
<gene>
    <name evidence="3" type="primary">LOC115474717</name>
</gene>
<dbReference type="CDD" id="cd08586">
    <property type="entry name" value="PI-PLCc_BcPLC_like"/>
    <property type="match status" value="1"/>
</dbReference>
<dbReference type="GO" id="GO:0008081">
    <property type="term" value="F:phosphoric diester hydrolase activity"/>
    <property type="evidence" value="ECO:0007669"/>
    <property type="project" value="InterPro"/>
</dbReference>
<dbReference type="Proteomes" id="UP000515156">
    <property type="component" value="Chromosome 7"/>
</dbReference>
<proteinExistence type="predicted"/>
<dbReference type="PANTHER" id="PTHR13593">
    <property type="match status" value="1"/>
</dbReference>
<dbReference type="GeneID" id="115474717"/>
<organism evidence="2 3">
    <name type="scientific">Microcaecilia unicolor</name>
    <dbReference type="NCBI Taxonomy" id="1415580"/>
    <lineage>
        <taxon>Eukaryota</taxon>
        <taxon>Metazoa</taxon>
        <taxon>Chordata</taxon>
        <taxon>Craniata</taxon>
        <taxon>Vertebrata</taxon>
        <taxon>Euteleostomi</taxon>
        <taxon>Amphibia</taxon>
        <taxon>Gymnophiona</taxon>
        <taxon>Siphonopidae</taxon>
        <taxon>Microcaecilia</taxon>
    </lineage>
</organism>
<feature type="domain" description="Phosphatidylinositol-specific phospholipase C X" evidence="1">
    <location>
        <begin position="28"/>
        <end position="167"/>
    </location>
</feature>
<accession>A0A6P7YFJ0</accession>
<name>A0A6P7YFJ0_9AMPH</name>
<keyword evidence="2" id="KW-1185">Reference proteome</keyword>
<dbReference type="OrthoDB" id="1046782at2759"/>
<dbReference type="AlphaFoldDB" id="A0A6P7YFJ0"/>
<evidence type="ECO:0000259" key="1">
    <source>
        <dbReference type="SMART" id="SM00148"/>
    </source>
</evidence>
<dbReference type="InterPro" id="IPR051057">
    <property type="entry name" value="PI-PLC_domain"/>
</dbReference>
<dbReference type="SMART" id="SM00148">
    <property type="entry name" value="PLCXc"/>
    <property type="match status" value="1"/>
</dbReference>
<protein>
    <submittedName>
        <fullName evidence="3">Uncharacterized protein LOC115474717</fullName>
    </submittedName>
</protein>
<dbReference type="GO" id="GO:0006629">
    <property type="term" value="P:lipid metabolic process"/>
    <property type="evidence" value="ECO:0007669"/>
    <property type="project" value="InterPro"/>
</dbReference>
<reference evidence="3" key="1">
    <citation type="submission" date="2025-08" db="UniProtKB">
        <authorList>
            <consortium name="RefSeq"/>
        </authorList>
    </citation>
    <scope>IDENTIFICATION</scope>
</reference>
<dbReference type="KEGG" id="muo:115474717"/>
<dbReference type="RefSeq" id="XP_030066202.1">
    <property type="nucleotide sequence ID" value="XM_030210342.1"/>
</dbReference>
<evidence type="ECO:0000313" key="3">
    <source>
        <dbReference type="RefSeq" id="XP_030066202.1"/>
    </source>
</evidence>
<sequence length="275" mass="31260">MGNIQRREFDSTDTPADKNTDWMSLLPDDKLLSDLSIPGTHRSMSLFGGNPLRCQSWNLSSQYEAGIRFVDIRCRHFYDKLAIHHGEKFLYCHFTQVLNDTISFLREHPKEVILMHVKEEYEASNNTSTFSDLVSKYMEKVEKSWFLITSVIPTLGQARGKIVILQDFDGPVTGIPYSSLSVVDEQHVPSLDDIGWKWSTVEDSLNAAETGNSDKMYITYCSGDSTDVLPWSVAEKVNYDLLSYLENKGEKKSRFGIITMDFPGVDLVHLIISNN</sequence>